<gene>
    <name evidence="1" type="ORF">E2C01_048212</name>
</gene>
<reference evidence="1 2" key="1">
    <citation type="submission" date="2019-05" db="EMBL/GenBank/DDBJ databases">
        <title>Another draft genome of Portunus trituberculatus and its Hox gene families provides insights of decapod evolution.</title>
        <authorList>
            <person name="Jeong J.-H."/>
            <person name="Song I."/>
            <person name="Kim S."/>
            <person name="Choi T."/>
            <person name="Kim D."/>
            <person name="Ryu S."/>
            <person name="Kim W."/>
        </authorList>
    </citation>
    <scope>NUCLEOTIDE SEQUENCE [LARGE SCALE GENOMIC DNA]</scope>
    <source>
        <tissue evidence="1">Muscle</tissue>
    </source>
</reference>
<dbReference type="EMBL" id="VSRR010012254">
    <property type="protein sequence ID" value="MPC54302.1"/>
    <property type="molecule type" value="Genomic_DNA"/>
</dbReference>
<evidence type="ECO:0000313" key="1">
    <source>
        <dbReference type="EMBL" id="MPC54302.1"/>
    </source>
</evidence>
<sequence>MGGDLCLADTGRPPAPVAATVAGASRSLTGIAVSPRRSMVSIVCRETICRPDKSAHHPGRAAQRWLWRVCSFHHGVVQSVPESVSGFCLTASPPGRG</sequence>
<dbReference type="AlphaFoldDB" id="A0A5B7G5T5"/>
<proteinExistence type="predicted"/>
<comment type="caution">
    <text evidence="1">The sequence shown here is derived from an EMBL/GenBank/DDBJ whole genome shotgun (WGS) entry which is preliminary data.</text>
</comment>
<name>A0A5B7G5T5_PORTR</name>
<dbReference type="Proteomes" id="UP000324222">
    <property type="component" value="Unassembled WGS sequence"/>
</dbReference>
<evidence type="ECO:0000313" key="2">
    <source>
        <dbReference type="Proteomes" id="UP000324222"/>
    </source>
</evidence>
<accession>A0A5B7G5T5</accession>
<keyword evidence="2" id="KW-1185">Reference proteome</keyword>
<protein>
    <submittedName>
        <fullName evidence="1">Uncharacterized protein</fullName>
    </submittedName>
</protein>
<organism evidence="1 2">
    <name type="scientific">Portunus trituberculatus</name>
    <name type="common">Swimming crab</name>
    <name type="synonym">Neptunus trituberculatus</name>
    <dbReference type="NCBI Taxonomy" id="210409"/>
    <lineage>
        <taxon>Eukaryota</taxon>
        <taxon>Metazoa</taxon>
        <taxon>Ecdysozoa</taxon>
        <taxon>Arthropoda</taxon>
        <taxon>Crustacea</taxon>
        <taxon>Multicrustacea</taxon>
        <taxon>Malacostraca</taxon>
        <taxon>Eumalacostraca</taxon>
        <taxon>Eucarida</taxon>
        <taxon>Decapoda</taxon>
        <taxon>Pleocyemata</taxon>
        <taxon>Brachyura</taxon>
        <taxon>Eubrachyura</taxon>
        <taxon>Portunoidea</taxon>
        <taxon>Portunidae</taxon>
        <taxon>Portuninae</taxon>
        <taxon>Portunus</taxon>
    </lineage>
</organism>